<dbReference type="GO" id="GO:0015074">
    <property type="term" value="P:DNA integration"/>
    <property type="evidence" value="ECO:0007669"/>
    <property type="project" value="InterPro"/>
</dbReference>
<evidence type="ECO:0000313" key="2">
    <source>
        <dbReference type="EMBL" id="KAA0189315.1"/>
    </source>
</evidence>
<protein>
    <recommendedName>
        <fullName evidence="1">Integrase catalytic domain-containing protein</fullName>
    </recommendedName>
</protein>
<dbReference type="AlphaFoldDB" id="A0A6A0GWW9"/>
<dbReference type="InterPro" id="IPR012337">
    <property type="entry name" value="RNaseH-like_sf"/>
</dbReference>
<dbReference type="OrthoDB" id="6377945at2759"/>
<dbReference type="Gene3D" id="3.30.420.10">
    <property type="entry name" value="Ribonuclease H-like superfamily/Ribonuclease H"/>
    <property type="match status" value="1"/>
</dbReference>
<dbReference type="SUPFAM" id="SSF53098">
    <property type="entry name" value="Ribonuclease H-like"/>
    <property type="match status" value="1"/>
</dbReference>
<comment type="caution">
    <text evidence="2">The sequence shown here is derived from an EMBL/GenBank/DDBJ whole genome shotgun (WGS) entry which is preliminary data.</text>
</comment>
<dbReference type="InterPro" id="IPR036397">
    <property type="entry name" value="RNaseH_sf"/>
</dbReference>
<dbReference type="PANTHER" id="PTHR47331:SF6">
    <property type="entry name" value="DOUBLECORTIN DOMAIN-CONTAINING PROTEIN"/>
    <property type="match status" value="1"/>
</dbReference>
<proteinExistence type="predicted"/>
<reference evidence="2" key="2">
    <citation type="journal article" date="2018" name="Environ. Sci. Technol.">
        <title>The Toxicogenome of Hyalella azteca: A Model for Sediment Ecotoxicology and Evolutionary Toxicology.</title>
        <authorList>
            <person name="Poynton H.C."/>
            <person name="Hasenbein S."/>
            <person name="Benoit J.B."/>
            <person name="Sepulveda M.S."/>
            <person name="Poelchau M.F."/>
            <person name="Hughes D.S.T."/>
            <person name="Murali S.C."/>
            <person name="Chen S."/>
            <person name="Glastad K.M."/>
            <person name="Goodisman M.A.D."/>
            <person name="Werren J.H."/>
            <person name="Vineis J.H."/>
            <person name="Bowen J.L."/>
            <person name="Friedrich M."/>
            <person name="Jones J."/>
            <person name="Robertson H.M."/>
            <person name="Feyereisen R."/>
            <person name="Mechler-Hickson A."/>
            <person name="Mathers N."/>
            <person name="Lee C.E."/>
            <person name="Colbourne J.K."/>
            <person name="Biales A."/>
            <person name="Johnston J.S."/>
            <person name="Wellborn G.A."/>
            <person name="Rosendale A.J."/>
            <person name="Cridge A.G."/>
            <person name="Munoz-Torres M.C."/>
            <person name="Bain P.A."/>
            <person name="Manny A.R."/>
            <person name="Major K.M."/>
            <person name="Lambert F.N."/>
            <person name="Vulpe C.D."/>
            <person name="Tuck P."/>
            <person name="Blalock B.J."/>
            <person name="Lin Y.Y."/>
            <person name="Smith M.E."/>
            <person name="Ochoa-Acuna H."/>
            <person name="Chen M.M."/>
            <person name="Childers C.P."/>
            <person name="Qu J."/>
            <person name="Dugan S."/>
            <person name="Lee S.L."/>
            <person name="Chao H."/>
            <person name="Dinh H."/>
            <person name="Han Y."/>
            <person name="Doddapaneni H."/>
            <person name="Worley K.C."/>
            <person name="Muzny D.M."/>
            <person name="Gibbs R.A."/>
            <person name="Richards S."/>
        </authorList>
    </citation>
    <scope>NUCLEOTIDE SEQUENCE</scope>
    <source>
        <strain evidence="2">HAZT.00-mixed</strain>
        <tissue evidence="2">Whole organism</tissue>
    </source>
</reference>
<name>A0A6A0GWW9_HYAAZ</name>
<sequence length="221" mass="24957">MLLFTCLISRAVHEETLPKIGTVSLQNALRRFFDRRGVSSTIRSDQGTNFVGAQNQKEDTISFSTLAQLAEARECRWTFNPPGASHFGGVWERKIGFIRRVLDAVFIQVGQRNLNRDEFDSFVQEAANKVNNTPLWEVSSDPEDPGLISPAMLLTLREDPNPPHLEHFSKDDLLVYGRTRWRRVQYLRGPVLDALADEQIDNLGVIEGNGKAHGEKSRKAI</sequence>
<organism evidence="2">
    <name type="scientific">Hyalella azteca</name>
    <name type="common">Amphipod</name>
    <dbReference type="NCBI Taxonomy" id="294128"/>
    <lineage>
        <taxon>Eukaryota</taxon>
        <taxon>Metazoa</taxon>
        <taxon>Ecdysozoa</taxon>
        <taxon>Arthropoda</taxon>
        <taxon>Crustacea</taxon>
        <taxon>Multicrustacea</taxon>
        <taxon>Malacostraca</taxon>
        <taxon>Eumalacostraca</taxon>
        <taxon>Peracarida</taxon>
        <taxon>Amphipoda</taxon>
        <taxon>Senticaudata</taxon>
        <taxon>Talitrida</taxon>
        <taxon>Talitroidea</taxon>
        <taxon>Hyalellidae</taxon>
        <taxon>Hyalella</taxon>
    </lineage>
</organism>
<dbReference type="Proteomes" id="UP000711488">
    <property type="component" value="Unassembled WGS sequence"/>
</dbReference>
<gene>
    <name evidence="2" type="ORF">HAZT_HAZT000504</name>
</gene>
<dbReference type="GO" id="GO:0003676">
    <property type="term" value="F:nucleic acid binding"/>
    <property type="evidence" value="ECO:0007669"/>
    <property type="project" value="InterPro"/>
</dbReference>
<feature type="domain" description="Integrase catalytic" evidence="1">
    <location>
        <begin position="1"/>
        <end position="158"/>
    </location>
</feature>
<dbReference type="EMBL" id="JQDR03013638">
    <property type="protein sequence ID" value="KAA0189315.1"/>
    <property type="molecule type" value="Genomic_DNA"/>
</dbReference>
<reference evidence="2" key="3">
    <citation type="submission" date="2019-06" db="EMBL/GenBank/DDBJ databases">
        <authorList>
            <person name="Poynton C."/>
            <person name="Hasenbein S."/>
            <person name="Benoit J.B."/>
            <person name="Sepulveda M.S."/>
            <person name="Poelchau M.F."/>
            <person name="Murali S.C."/>
            <person name="Chen S."/>
            <person name="Glastad K.M."/>
            <person name="Werren J.H."/>
            <person name="Vineis J.H."/>
            <person name="Bowen J.L."/>
            <person name="Friedrich M."/>
            <person name="Jones J."/>
            <person name="Robertson H.M."/>
            <person name="Feyereisen R."/>
            <person name="Mechler-Hickson A."/>
            <person name="Mathers N."/>
            <person name="Lee C.E."/>
            <person name="Colbourne J.K."/>
            <person name="Biales A."/>
            <person name="Johnston J.S."/>
            <person name="Wellborn G.A."/>
            <person name="Rosendale A.J."/>
            <person name="Cridge A.G."/>
            <person name="Munoz-Torres M.C."/>
            <person name="Bain P.A."/>
            <person name="Manny A.R."/>
            <person name="Major K.M."/>
            <person name="Lambert F.N."/>
            <person name="Vulpe C.D."/>
            <person name="Tuck P."/>
            <person name="Blalock B.J."/>
            <person name="Lin Y.-Y."/>
            <person name="Smith M.E."/>
            <person name="Ochoa-Acuna H."/>
            <person name="Chen M.-J.M."/>
            <person name="Childers C.P."/>
            <person name="Qu J."/>
            <person name="Dugan S."/>
            <person name="Lee S.L."/>
            <person name="Chao H."/>
            <person name="Dinh H."/>
            <person name="Han Y."/>
            <person name="Doddapaneni H."/>
            <person name="Worley K.C."/>
            <person name="Muzny D.M."/>
            <person name="Gibbs R.A."/>
            <person name="Richards S."/>
        </authorList>
    </citation>
    <scope>NUCLEOTIDE SEQUENCE</scope>
    <source>
        <strain evidence="2">HAZT.00-mixed</strain>
        <tissue evidence="2">Whole organism</tissue>
    </source>
</reference>
<evidence type="ECO:0000259" key="1">
    <source>
        <dbReference type="PROSITE" id="PS50994"/>
    </source>
</evidence>
<dbReference type="PANTHER" id="PTHR47331">
    <property type="entry name" value="PHD-TYPE DOMAIN-CONTAINING PROTEIN"/>
    <property type="match status" value="1"/>
</dbReference>
<accession>A0A6A0GWW9</accession>
<dbReference type="PROSITE" id="PS50994">
    <property type="entry name" value="INTEGRASE"/>
    <property type="match status" value="1"/>
</dbReference>
<reference evidence="2" key="1">
    <citation type="submission" date="2014-08" db="EMBL/GenBank/DDBJ databases">
        <authorList>
            <person name="Murali S."/>
            <person name="Richards S."/>
            <person name="Bandaranaike D."/>
            <person name="Bellair M."/>
            <person name="Blankenburg K."/>
            <person name="Chao H."/>
            <person name="Dinh H."/>
            <person name="Doddapaneni H."/>
            <person name="Dugan-Rocha S."/>
            <person name="Elkadiri S."/>
            <person name="Gnanaolivu R."/>
            <person name="Hughes D."/>
            <person name="Lee S."/>
            <person name="Li M."/>
            <person name="Ming W."/>
            <person name="Munidasa M."/>
            <person name="Muniz J."/>
            <person name="Nguyen L."/>
            <person name="Osuji N."/>
            <person name="Pu L.-L."/>
            <person name="Puazo M."/>
            <person name="Skinner E."/>
            <person name="Qu C."/>
            <person name="Quiroz J."/>
            <person name="Raj R."/>
            <person name="Weissenberger G."/>
            <person name="Xin Y."/>
            <person name="Zou X."/>
            <person name="Han Y."/>
            <person name="Worley K."/>
            <person name="Muzny D."/>
            <person name="Gibbs R."/>
        </authorList>
    </citation>
    <scope>NUCLEOTIDE SEQUENCE</scope>
    <source>
        <strain evidence="2">HAZT.00-mixed</strain>
        <tissue evidence="2">Whole organism</tissue>
    </source>
</reference>
<dbReference type="InterPro" id="IPR001584">
    <property type="entry name" value="Integrase_cat-core"/>
</dbReference>